<dbReference type="InterPro" id="IPR013506">
    <property type="entry name" value="Topo_IIA_bsu_dom2"/>
</dbReference>
<dbReference type="GO" id="GO:0003677">
    <property type="term" value="F:DNA binding"/>
    <property type="evidence" value="ECO:0007669"/>
    <property type="project" value="UniProtKB-KW"/>
</dbReference>
<evidence type="ECO:0000256" key="2">
    <source>
        <dbReference type="ARBA" id="ARBA00001946"/>
    </source>
</evidence>
<evidence type="ECO:0000256" key="4">
    <source>
        <dbReference type="ARBA" id="ARBA00023029"/>
    </source>
</evidence>
<dbReference type="OrthoDB" id="445285at2759"/>
<dbReference type="InterPro" id="IPR050634">
    <property type="entry name" value="DNA_Topoisomerase_II"/>
</dbReference>
<dbReference type="Pfam" id="PF00204">
    <property type="entry name" value="DNA_gyraseB"/>
    <property type="match status" value="1"/>
</dbReference>
<name>A0A8S1LRV9_9CILI</name>
<comment type="cofactor">
    <cofactor evidence="2">
        <name>Mg(2+)</name>
        <dbReference type="ChEBI" id="CHEBI:18420"/>
    </cofactor>
</comment>
<dbReference type="EC" id="5.6.2.2" evidence="3"/>
<proteinExistence type="predicted"/>
<evidence type="ECO:0000256" key="3">
    <source>
        <dbReference type="ARBA" id="ARBA00012895"/>
    </source>
</evidence>
<dbReference type="GO" id="GO:0003918">
    <property type="term" value="F:DNA topoisomerase type II (double strand cut, ATP-hydrolyzing) activity"/>
    <property type="evidence" value="ECO:0007669"/>
    <property type="project" value="UniProtKB-EC"/>
</dbReference>
<evidence type="ECO:0000313" key="8">
    <source>
        <dbReference type="EMBL" id="CAD8071108.1"/>
    </source>
</evidence>
<evidence type="ECO:0000313" key="9">
    <source>
        <dbReference type="Proteomes" id="UP000692954"/>
    </source>
</evidence>
<dbReference type="GO" id="GO:0000712">
    <property type="term" value="P:resolution of meiotic recombination intermediates"/>
    <property type="evidence" value="ECO:0007669"/>
    <property type="project" value="TreeGrafter"/>
</dbReference>
<organism evidence="8 9">
    <name type="scientific">Paramecium sonneborni</name>
    <dbReference type="NCBI Taxonomy" id="65129"/>
    <lineage>
        <taxon>Eukaryota</taxon>
        <taxon>Sar</taxon>
        <taxon>Alveolata</taxon>
        <taxon>Ciliophora</taxon>
        <taxon>Intramacronucleata</taxon>
        <taxon>Oligohymenophorea</taxon>
        <taxon>Peniculida</taxon>
        <taxon>Parameciidae</taxon>
        <taxon>Paramecium</taxon>
    </lineage>
</organism>
<gene>
    <name evidence="8" type="ORF">PSON_ATCC_30995.1.T0270335</name>
</gene>
<evidence type="ECO:0000259" key="7">
    <source>
        <dbReference type="Pfam" id="PF00204"/>
    </source>
</evidence>
<reference evidence="8" key="1">
    <citation type="submission" date="2021-01" db="EMBL/GenBank/DDBJ databases">
        <authorList>
            <consortium name="Genoscope - CEA"/>
            <person name="William W."/>
        </authorList>
    </citation>
    <scope>NUCLEOTIDE SEQUENCE</scope>
</reference>
<keyword evidence="9" id="KW-1185">Reference proteome</keyword>
<dbReference type="EMBL" id="CAJJDN010000027">
    <property type="protein sequence ID" value="CAD8071108.1"/>
    <property type="molecule type" value="Genomic_DNA"/>
</dbReference>
<evidence type="ECO:0000256" key="5">
    <source>
        <dbReference type="ARBA" id="ARBA00023125"/>
    </source>
</evidence>
<dbReference type="PANTHER" id="PTHR10169">
    <property type="entry name" value="DNA TOPOISOMERASE/GYRASE"/>
    <property type="match status" value="1"/>
</dbReference>
<dbReference type="AlphaFoldDB" id="A0A8S1LRV9"/>
<dbReference type="GO" id="GO:0005634">
    <property type="term" value="C:nucleus"/>
    <property type="evidence" value="ECO:0007669"/>
    <property type="project" value="TreeGrafter"/>
</dbReference>
<keyword evidence="5" id="KW-0238">DNA-binding</keyword>
<sequence length="138" mass="16040">MFWTENMAGILPIDVYLNVKKIGINNFKDYAQLYGINGKFAYSFQNKPVLISSSDGQFGWVSFVNSINTIRGGTHVNYIVDQIVEGFLVPIKKKYKEIKNIKYLLVQMDQSQHKERLFILYLIIINKNIKLVLQVDQF</sequence>
<dbReference type="GO" id="GO:0000819">
    <property type="term" value="P:sister chromatid segregation"/>
    <property type="evidence" value="ECO:0007669"/>
    <property type="project" value="TreeGrafter"/>
</dbReference>
<keyword evidence="4" id="KW-0799">Topoisomerase</keyword>
<comment type="catalytic activity">
    <reaction evidence="1">
        <text>ATP-dependent breakage, passage and rejoining of double-stranded DNA.</text>
        <dbReference type="EC" id="5.6.2.2"/>
    </reaction>
</comment>
<evidence type="ECO:0000256" key="1">
    <source>
        <dbReference type="ARBA" id="ARBA00000185"/>
    </source>
</evidence>
<accession>A0A8S1LRV9</accession>
<dbReference type="GO" id="GO:0005524">
    <property type="term" value="F:ATP binding"/>
    <property type="evidence" value="ECO:0007669"/>
    <property type="project" value="InterPro"/>
</dbReference>
<comment type="caution">
    <text evidence="8">The sequence shown here is derived from an EMBL/GenBank/DDBJ whole genome shotgun (WGS) entry which is preliminary data.</text>
</comment>
<dbReference type="Proteomes" id="UP000692954">
    <property type="component" value="Unassembled WGS sequence"/>
</dbReference>
<keyword evidence="6" id="KW-0413">Isomerase</keyword>
<dbReference type="GO" id="GO:0006265">
    <property type="term" value="P:DNA topological change"/>
    <property type="evidence" value="ECO:0007669"/>
    <property type="project" value="InterPro"/>
</dbReference>
<protein>
    <recommendedName>
        <fullName evidence="3">DNA topoisomerase (ATP-hydrolyzing)</fullName>
        <ecNumber evidence="3">5.6.2.2</ecNumber>
    </recommendedName>
</protein>
<dbReference type="PANTHER" id="PTHR10169:SF38">
    <property type="entry name" value="DNA TOPOISOMERASE 2"/>
    <property type="match status" value="1"/>
</dbReference>
<feature type="domain" description="DNA topoisomerase type IIA subunit B" evidence="7">
    <location>
        <begin position="59"/>
        <end position="100"/>
    </location>
</feature>
<evidence type="ECO:0000256" key="6">
    <source>
        <dbReference type="ARBA" id="ARBA00023235"/>
    </source>
</evidence>